<keyword evidence="4" id="KW-0479">Metal-binding</keyword>
<evidence type="ECO:0000256" key="3">
    <source>
        <dbReference type="ARBA" id="ARBA00022670"/>
    </source>
</evidence>
<sequence>MTAIRTSGGLHVSAMDPREYAHATLANGLDVVLISDPATEQAAAAMTVGVGFLSDPDDLPGLAHFCEHMLFLGTATYPDENAFQNFISAHFGTTNAYTTSTRTTFYFDIAPTQLRQALDYFSAFFTCPLFTESATNREMQAVHAEHCANLQSDVWRHQQVLRAIGNPRHAYTKFGTGSFETLNQPHVRDALLTYYANYYTAGRMKLVIVGKEDVQTLQAMATALFSDIPASEACNCHPGCRNLAETASSPCPILFNVDGEQPYAPSQLRRHVKIVPVMDQHLVHLLFPVPPLSPTVYGVDAHTLLGELLGHEGAGSLLAYFKAQHWANTLSAGVFNDEVEWTFFTISIDCTDDGLAHLDEMVARTFEMIALVRTDPLPALRWRVREYLALLLLDVQFHEKEDPSSYCAHLASRLHLFPPRFCVTGDLDETELNVADYDATLAALVPSNLLLVSVSAGYASSATSTEPWYGTKYSVEALDPALLDAWACASPHPDMALYSPNAFIPNDLSMVDLANESPTPTLLRNDAHCRCWHVVDYTYKQPKVYLSLRFTSGALSMNPHSSIFTDVYVECMHEALNAIAYDASRAGLSYHLHEGVTSLTLTVDGFRETAPKLTRHILETMTSCAVSEALYLRVHESLRRKYDNLESAMDPQTHAEWASKELLYAYFASVPDLATAITTWTFSEFQSMARHLFRQCHITALVHGNLSAAAATEWLDDIQAHVQATPSAALPLDFMSYSRIVALPPASTSIYKVAARNAENTNSVVRALYQITPLTAALAPNAYWTNCAALFAQLTMDLCFATLRTDEQLGYTVYSGLATMGNILYYSVVVESSTYSPAYVQGRIDAFHARCRQFLLDLPLATFQKHIQTLVQSWLQGPTTLVQETSRVWTNILLHLPPRITNANDAMLLQTLHLADVVSFYDTFIAPGAAAMVAVHVHGRAFVDAVDATDDNTISSVAAFKASKTLFPRPSINPHGQVTFEKTAVKCWST</sequence>
<reference evidence="13 14" key="1">
    <citation type="submission" date="2012-04" db="EMBL/GenBank/DDBJ databases">
        <title>The Genome Sequence of Saprolegnia declina VS20.</title>
        <authorList>
            <consortium name="The Broad Institute Genome Sequencing Platform"/>
            <person name="Russ C."/>
            <person name="Nusbaum C."/>
            <person name="Tyler B."/>
            <person name="van West P."/>
            <person name="Dieguez-Uribeondo J."/>
            <person name="de Bruijn I."/>
            <person name="Tripathy S."/>
            <person name="Jiang R."/>
            <person name="Young S.K."/>
            <person name="Zeng Q."/>
            <person name="Gargeya S."/>
            <person name="Fitzgerald M."/>
            <person name="Haas B."/>
            <person name="Abouelleil A."/>
            <person name="Alvarado L."/>
            <person name="Arachchi H.M."/>
            <person name="Berlin A."/>
            <person name="Chapman S.B."/>
            <person name="Goldberg J."/>
            <person name="Griggs A."/>
            <person name="Gujja S."/>
            <person name="Hansen M."/>
            <person name="Howarth C."/>
            <person name="Imamovic A."/>
            <person name="Larimer J."/>
            <person name="McCowen C."/>
            <person name="Montmayeur A."/>
            <person name="Murphy C."/>
            <person name="Neiman D."/>
            <person name="Pearson M."/>
            <person name="Priest M."/>
            <person name="Roberts A."/>
            <person name="Saif S."/>
            <person name="Shea T."/>
            <person name="Sisk P."/>
            <person name="Sykes S."/>
            <person name="Wortman J."/>
            <person name="Nusbaum C."/>
            <person name="Birren B."/>
        </authorList>
    </citation>
    <scope>NUCLEOTIDE SEQUENCE [LARGE SCALE GENOMIC DNA]</scope>
    <source>
        <strain evidence="13 14">VS20</strain>
    </source>
</reference>
<evidence type="ECO:0000313" key="14">
    <source>
        <dbReference type="Proteomes" id="UP000030762"/>
    </source>
</evidence>
<dbReference type="GO" id="GO:0043171">
    <property type="term" value="P:peptide catabolic process"/>
    <property type="evidence" value="ECO:0007669"/>
    <property type="project" value="TreeGrafter"/>
</dbReference>
<feature type="domain" description="Peptidase M16 middle/third" evidence="11">
    <location>
        <begin position="396"/>
        <end position="657"/>
    </location>
</feature>
<evidence type="ECO:0000259" key="9">
    <source>
        <dbReference type="Pfam" id="PF00675"/>
    </source>
</evidence>
<dbReference type="FunFam" id="3.30.830.10:FF:000012">
    <property type="entry name" value="Protease 3"/>
    <property type="match status" value="1"/>
</dbReference>
<dbReference type="InterPro" id="IPR054734">
    <property type="entry name" value="PqqF-like_C_4"/>
</dbReference>
<feature type="domain" description="Coenzyme PQQ synthesis protein F-like C-terminal lobe" evidence="12">
    <location>
        <begin position="790"/>
        <end position="889"/>
    </location>
</feature>
<keyword evidence="7" id="KW-0482">Metalloprotease</keyword>
<protein>
    <recommendedName>
        <fullName evidence="15">Insulysin</fullName>
    </recommendedName>
</protein>
<keyword evidence="5" id="KW-0378">Hydrolase</keyword>
<dbReference type="OMA" id="VEPWYCT"/>
<evidence type="ECO:0000256" key="7">
    <source>
        <dbReference type="ARBA" id="ARBA00023049"/>
    </source>
</evidence>
<dbReference type="GO" id="GO:0004222">
    <property type="term" value="F:metalloendopeptidase activity"/>
    <property type="evidence" value="ECO:0007669"/>
    <property type="project" value="InterPro"/>
</dbReference>
<comment type="similarity">
    <text evidence="2 8">Belongs to the peptidase M16 family.</text>
</comment>
<evidence type="ECO:0000256" key="5">
    <source>
        <dbReference type="ARBA" id="ARBA00022801"/>
    </source>
</evidence>
<dbReference type="Pfam" id="PF05193">
    <property type="entry name" value="Peptidase_M16_C"/>
    <property type="match status" value="1"/>
</dbReference>
<evidence type="ECO:0008006" key="15">
    <source>
        <dbReference type="Google" id="ProtNLM"/>
    </source>
</evidence>
<evidence type="ECO:0000256" key="6">
    <source>
        <dbReference type="ARBA" id="ARBA00022833"/>
    </source>
</evidence>
<dbReference type="InterPro" id="IPR007863">
    <property type="entry name" value="Peptidase_M16_C"/>
</dbReference>
<dbReference type="GO" id="GO:0046872">
    <property type="term" value="F:metal ion binding"/>
    <property type="evidence" value="ECO:0007669"/>
    <property type="project" value="UniProtKB-KW"/>
</dbReference>
<dbReference type="OrthoDB" id="952271at2759"/>
<dbReference type="InterPro" id="IPR011249">
    <property type="entry name" value="Metalloenz_LuxS/M16"/>
</dbReference>
<dbReference type="PROSITE" id="PS00143">
    <property type="entry name" value="INSULINASE"/>
    <property type="match status" value="1"/>
</dbReference>
<dbReference type="AlphaFoldDB" id="T0S7M3"/>
<feature type="domain" description="Peptidase M16 C-terminal" evidence="10">
    <location>
        <begin position="188"/>
        <end position="378"/>
    </location>
</feature>
<gene>
    <name evidence="13" type="ORF">SDRG_03701</name>
</gene>
<evidence type="ECO:0000259" key="12">
    <source>
        <dbReference type="Pfam" id="PF22456"/>
    </source>
</evidence>
<comment type="cofactor">
    <cofactor evidence="1">
        <name>Zn(2+)</name>
        <dbReference type="ChEBI" id="CHEBI:29105"/>
    </cofactor>
</comment>
<accession>T0S7M3</accession>
<evidence type="ECO:0000256" key="1">
    <source>
        <dbReference type="ARBA" id="ARBA00001947"/>
    </source>
</evidence>
<feature type="domain" description="Peptidase M16 N-terminal" evidence="9">
    <location>
        <begin position="31"/>
        <end position="167"/>
    </location>
</feature>
<evidence type="ECO:0000259" key="11">
    <source>
        <dbReference type="Pfam" id="PF16187"/>
    </source>
</evidence>
<dbReference type="Proteomes" id="UP000030762">
    <property type="component" value="Unassembled WGS sequence"/>
</dbReference>
<dbReference type="GO" id="GO:0051603">
    <property type="term" value="P:proteolysis involved in protein catabolic process"/>
    <property type="evidence" value="ECO:0007669"/>
    <property type="project" value="TreeGrafter"/>
</dbReference>
<dbReference type="EMBL" id="JH767140">
    <property type="protein sequence ID" value="EQC38737.1"/>
    <property type="molecule type" value="Genomic_DNA"/>
</dbReference>
<dbReference type="VEuPathDB" id="FungiDB:SDRG_03701"/>
<dbReference type="MEROPS" id="M16.A09"/>
<evidence type="ECO:0000256" key="4">
    <source>
        <dbReference type="ARBA" id="ARBA00022723"/>
    </source>
</evidence>
<organism evidence="13 14">
    <name type="scientific">Saprolegnia diclina (strain VS20)</name>
    <dbReference type="NCBI Taxonomy" id="1156394"/>
    <lineage>
        <taxon>Eukaryota</taxon>
        <taxon>Sar</taxon>
        <taxon>Stramenopiles</taxon>
        <taxon>Oomycota</taxon>
        <taxon>Saprolegniomycetes</taxon>
        <taxon>Saprolegniales</taxon>
        <taxon>Saprolegniaceae</taxon>
        <taxon>Saprolegnia</taxon>
    </lineage>
</organism>
<dbReference type="Pfam" id="PF16187">
    <property type="entry name" value="Peptidase_M16_M"/>
    <property type="match status" value="1"/>
</dbReference>
<keyword evidence="14" id="KW-1185">Reference proteome</keyword>
<dbReference type="InterPro" id="IPR011765">
    <property type="entry name" value="Pept_M16_N"/>
</dbReference>
<proteinExistence type="inferred from homology"/>
<evidence type="ECO:0000256" key="8">
    <source>
        <dbReference type="RuleBase" id="RU004447"/>
    </source>
</evidence>
<dbReference type="SUPFAM" id="SSF63411">
    <property type="entry name" value="LuxS/MPP-like metallohydrolase"/>
    <property type="match status" value="4"/>
</dbReference>
<dbReference type="PANTHER" id="PTHR43690">
    <property type="entry name" value="NARDILYSIN"/>
    <property type="match status" value="1"/>
</dbReference>
<keyword evidence="6" id="KW-0862">Zinc</keyword>
<dbReference type="FunFam" id="3.30.830.10:FF:000005">
    <property type="entry name" value="nardilysin isoform X1"/>
    <property type="match status" value="1"/>
</dbReference>
<dbReference type="Pfam" id="PF22456">
    <property type="entry name" value="PqqF-like_C_4"/>
    <property type="match status" value="1"/>
</dbReference>
<evidence type="ECO:0000259" key="10">
    <source>
        <dbReference type="Pfam" id="PF05193"/>
    </source>
</evidence>
<name>T0S7M3_SAPDV</name>
<dbReference type="InterPro" id="IPR001431">
    <property type="entry name" value="Pept_M16_Zn_BS"/>
</dbReference>
<dbReference type="InterPro" id="IPR050626">
    <property type="entry name" value="Peptidase_M16"/>
</dbReference>
<evidence type="ECO:0000313" key="13">
    <source>
        <dbReference type="EMBL" id="EQC38737.1"/>
    </source>
</evidence>
<dbReference type="GO" id="GO:0005739">
    <property type="term" value="C:mitochondrion"/>
    <property type="evidence" value="ECO:0007669"/>
    <property type="project" value="TreeGrafter"/>
</dbReference>
<dbReference type="RefSeq" id="XP_008607561.1">
    <property type="nucleotide sequence ID" value="XM_008609339.1"/>
</dbReference>
<dbReference type="PANTHER" id="PTHR43690:SF18">
    <property type="entry name" value="INSULIN-DEGRADING ENZYME-RELATED"/>
    <property type="match status" value="1"/>
</dbReference>
<keyword evidence="3" id="KW-0645">Protease</keyword>
<dbReference type="GO" id="GO:0005829">
    <property type="term" value="C:cytosol"/>
    <property type="evidence" value="ECO:0007669"/>
    <property type="project" value="TreeGrafter"/>
</dbReference>
<dbReference type="GeneID" id="19944428"/>
<dbReference type="InParanoid" id="T0S7M3"/>
<dbReference type="Gene3D" id="3.30.830.10">
    <property type="entry name" value="Metalloenzyme, LuxS/M16 peptidase-like"/>
    <property type="match status" value="4"/>
</dbReference>
<dbReference type="Pfam" id="PF00675">
    <property type="entry name" value="Peptidase_M16"/>
    <property type="match status" value="1"/>
</dbReference>
<evidence type="ECO:0000256" key="2">
    <source>
        <dbReference type="ARBA" id="ARBA00007261"/>
    </source>
</evidence>
<dbReference type="STRING" id="1156394.T0S7M3"/>
<dbReference type="InterPro" id="IPR032632">
    <property type="entry name" value="Peptidase_M16_M"/>
</dbReference>
<dbReference type="eggNOG" id="KOG0959">
    <property type="taxonomic scope" value="Eukaryota"/>
</dbReference>